<evidence type="ECO:0000256" key="3">
    <source>
        <dbReference type="ARBA" id="ARBA00022448"/>
    </source>
</evidence>
<evidence type="ECO:0000256" key="7">
    <source>
        <dbReference type="ARBA" id="ARBA00022989"/>
    </source>
</evidence>
<evidence type="ECO:0000256" key="1">
    <source>
        <dbReference type="ARBA" id="ARBA00004304"/>
    </source>
</evidence>
<dbReference type="GO" id="GO:0045259">
    <property type="term" value="C:proton-transporting ATP synthase complex"/>
    <property type="evidence" value="ECO:0007669"/>
    <property type="project" value="UniProtKB-KW"/>
</dbReference>
<evidence type="ECO:0000256" key="10">
    <source>
        <dbReference type="ARBA" id="ARBA00023136"/>
    </source>
</evidence>
<keyword evidence="6 14" id="KW-0375">Hydrogen ion transport</keyword>
<evidence type="ECO:0000256" key="11">
    <source>
        <dbReference type="ARBA" id="ARBA00023310"/>
    </source>
</evidence>
<evidence type="ECO:0000256" key="4">
    <source>
        <dbReference type="ARBA" id="ARBA00022547"/>
    </source>
</evidence>
<dbReference type="Pfam" id="PF00895">
    <property type="entry name" value="ATP-synt_8"/>
    <property type="match status" value="1"/>
</dbReference>
<evidence type="ECO:0000256" key="14">
    <source>
        <dbReference type="RuleBase" id="RU003661"/>
    </source>
</evidence>
<protein>
    <recommendedName>
        <fullName evidence="14">ATP synthase complex subunit 8</fullName>
    </recommendedName>
</protein>
<proteinExistence type="inferred from homology"/>
<keyword evidence="11" id="KW-0066">ATP synthesis</keyword>
<sequence>MPQLNPAPWFNILVMSWLMFLIIIPPKIMAHTFPNELNPQGTHKPKTSSWAWPWH</sequence>
<dbReference type="GO" id="GO:0015986">
    <property type="term" value="P:proton motive force-driven ATP synthesis"/>
    <property type="evidence" value="ECO:0007669"/>
    <property type="project" value="InterPro"/>
</dbReference>
<comment type="similarity">
    <text evidence="2 14">Belongs to the ATPase protein 8 family.</text>
</comment>
<feature type="transmembrane region" description="Helical" evidence="15">
    <location>
        <begin position="6"/>
        <end position="24"/>
    </location>
</feature>
<evidence type="ECO:0000256" key="2">
    <source>
        <dbReference type="ARBA" id="ARBA00008892"/>
    </source>
</evidence>
<comment type="subcellular location">
    <subcellularLocation>
        <location evidence="1 14">Mitochondrion membrane</location>
        <topology evidence="1 14">Single-pass membrane protein</topology>
    </subcellularLocation>
</comment>
<keyword evidence="9 14" id="KW-0496">Mitochondrion</keyword>
<evidence type="ECO:0000256" key="8">
    <source>
        <dbReference type="ARBA" id="ARBA00023065"/>
    </source>
</evidence>
<organism evidence="16">
    <name type="scientific">Chaetodon striatus</name>
    <name type="common">Banded butterflyfish</name>
    <dbReference type="NCBI Taxonomy" id="75016"/>
    <lineage>
        <taxon>Eukaryota</taxon>
        <taxon>Metazoa</taxon>
        <taxon>Chordata</taxon>
        <taxon>Craniata</taxon>
        <taxon>Vertebrata</taxon>
        <taxon>Euteleostomi</taxon>
        <taxon>Actinopterygii</taxon>
        <taxon>Neopterygii</taxon>
        <taxon>Teleostei</taxon>
        <taxon>Neoteleostei</taxon>
        <taxon>Acanthomorphata</taxon>
        <taxon>Eupercaria</taxon>
        <taxon>Chaetodontiformes</taxon>
        <taxon>Chaetodontidae</taxon>
        <taxon>Chaetodon</taxon>
    </lineage>
</organism>
<evidence type="ECO:0000256" key="6">
    <source>
        <dbReference type="ARBA" id="ARBA00022781"/>
    </source>
</evidence>
<dbReference type="EMBL" id="KF021385">
    <property type="protein sequence ID" value="AGR91764.1"/>
    <property type="molecule type" value="Genomic_DNA"/>
</dbReference>
<dbReference type="GO" id="GO:0031966">
    <property type="term" value="C:mitochondrial membrane"/>
    <property type="evidence" value="ECO:0007669"/>
    <property type="project" value="UniProtKB-SubCell"/>
</dbReference>
<evidence type="ECO:0000256" key="12">
    <source>
        <dbReference type="ARBA" id="ARBA00053067"/>
    </source>
</evidence>
<accession>A0A023HZM5</accession>
<dbReference type="PANTHER" id="PTHR39937">
    <property type="entry name" value="ATP SYNTHASE PROTEIN 8"/>
    <property type="match status" value="1"/>
</dbReference>
<reference evidence="16" key="1">
    <citation type="submission" date="2013-05" db="EMBL/GenBank/DDBJ databases">
        <title>Speciation in a round planet: phylogeography of the goatfish Mulloidichthys.</title>
        <authorList>
            <person name="Lessios H.A."/>
            <person name="Robertson D.R."/>
        </authorList>
    </citation>
    <scope>NUCLEOTIDE SEQUENCE</scope>
</reference>
<keyword evidence="8 14" id="KW-0406">Ion transport</keyword>
<keyword evidence="5 14" id="KW-0812">Transmembrane</keyword>
<evidence type="ECO:0000256" key="5">
    <source>
        <dbReference type="ARBA" id="ARBA00022692"/>
    </source>
</evidence>
<dbReference type="InterPro" id="IPR001421">
    <property type="entry name" value="ATP8_metazoa"/>
</dbReference>
<dbReference type="GO" id="GO:0015078">
    <property type="term" value="F:proton transmembrane transporter activity"/>
    <property type="evidence" value="ECO:0007669"/>
    <property type="project" value="InterPro"/>
</dbReference>
<keyword evidence="4 14" id="KW-0138">CF(0)</keyword>
<geneLocation type="mitochondrion" evidence="16"/>
<name>A0A023HZM5_CHASA</name>
<keyword evidence="7 15" id="KW-1133">Transmembrane helix</keyword>
<evidence type="ECO:0000256" key="15">
    <source>
        <dbReference type="SAM" id="Phobius"/>
    </source>
</evidence>
<keyword evidence="3 14" id="KW-0813">Transport</keyword>
<dbReference type="EMBL" id="KF021384">
    <property type="protein sequence ID" value="AGR91762.1"/>
    <property type="molecule type" value="Genomic_DNA"/>
</dbReference>
<comment type="subunit">
    <text evidence="13">Component of the ATP synthase complex composed at least of ATP5F1A/subunit alpha, ATP5F1B/subunit beta, ATP5MC1/subunit c (homooctomer), MT-ATP6/subunit a, MT-ATP8/subunit 8, ATP5ME/subunit e, ATP5MF/subunit f, ATP5MG/subunit g, ATP5MK/subunit k, ATP5MJ/subunit j, ATP5F1C/subunit gamma, ATP5F1D/subunit delta, ATP5F1E/subunit epsilon, ATP5PF/subunit F6, ATP5PB/subunit b, ATP5PD/subunit d, ATP5PO/subunit OSCP. ATP synthase complex consists of a soluble F(1) head domain (subunits alpha(3) and beta(3)) - the catalytic core - and a membrane F(0) domain - the membrane proton channel (subunits c, a, 8, e, f, g, k and j). These two domains are linked by a central stalk (subunits gamma, delta, and epsilon) rotating inside the F1 region and a stationary peripheral stalk (subunits F6, b, d, and OSCP).</text>
</comment>
<gene>
    <name evidence="16" type="primary">ATP8</name>
</gene>
<evidence type="ECO:0000256" key="13">
    <source>
        <dbReference type="ARBA" id="ARBA00064647"/>
    </source>
</evidence>
<keyword evidence="10 15" id="KW-0472">Membrane</keyword>
<dbReference type="AlphaFoldDB" id="A0A023HZM5"/>
<dbReference type="InterPro" id="IPR050635">
    <property type="entry name" value="ATPase_protein_8"/>
</dbReference>
<evidence type="ECO:0000313" key="16">
    <source>
        <dbReference type="EMBL" id="AGR91764.1"/>
    </source>
</evidence>
<comment type="function">
    <text evidence="12">Subunit 8, of the mitochondrial membrane ATP synthase complex (F(1)F(0) ATP synthase or Complex V) that produces ATP from ADP in the presence of a proton gradient across the membrane which is generated by electron transport complexes of the respiratory chain. ATP synthase complex consist of a soluble F(1) head domain - the catalytic core - and a membrane F(1) domain - the membrane proton channel. These two domains are linked by a central stalk rotating inside the F(1) region and a stationary peripheral stalk. During catalysis, ATP synthesis in the catalytic domain of F(1) is coupled via a rotary mechanism of the central stalk subunits to proton translocation. In vivo, can only synthesize ATP although its ATP hydrolase activity can be activated artificially in vitro. Part of the complex F(0) domain.</text>
</comment>
<evidence type="ECO:0000256" key="9">
    <source>
        <dbReference type="ARBA" id="ARBA00023128"/>
    </source>
</evidence>
<dbReference type="PANTHER" id="PTHR39937:SF1">
    <property type="entry name" value="ATP SYNTHASE PROTEIN 8"/>
    <property type="match status" value="1"/>
</dbReference>